<dbReference type="Pfam" id="PF10377">
    <property type="entry name" value="ATG11"/>
    <property type="match status" value="1"/>
</dbReference>
<evidence type="ECO:0000256" key="20">
    <source>
        <dbReference type="SAM" id="MobiDB-lite"/>
    </source>
</evidence>
<dbReference type="GO" id="GO:0060090">
    <property type="term" value="F:molecular adaptor activity"/>
    <property type="evidence" value="ECO:0000318"/>
    <property type="project" value="GO_Central"/>
</dbReference>
<evidence type="ECO:0000256" key="6">
    <source>
        <dbReference type="ARBA" id="ARBA00022490"/>
    </source>
</evidence>
<feature type="coiled-coil region" evidence="19">
    <location>
        <begin position="1624"/>
        <end position="1651"/>
    </location>
</feature>
<feature type="compositionally biased region" description="Polar residues" evidence="20">
    <location>
        <begin position="554"/>
        <end position="582"/>
    </location>
</feature>
<evidence type="ECO:0000256" key="17">
    <source>
        <dbReference type="ARBA" id="ARBA00069790"/>
    </source>
</evidence>
<dbReference type="CDD" id="cd17060">
    <property type="entry name" value="Ubl_RB1CC1"/>
    <property type="match status" value="1"/>
</dbReference>
<dbReference type="GO" id="GO:0008285">
    <property type="term" value="P:negative regulation of cell population proliferation"/>
    <property type="evidence" value="ECO:0007669"/>
    <property type="project" value="UniProtKB-ARBA"/>
</dbReference>
<keyword evidence="11 19" id="KW-0175">Coiled coil</keyword>
<evidence type="ECO:0000256" key="3">
    <source>
        <dbReference type="ARBA" id="ARBA00004371"/>
    </source>
</evidence>
<feature type="domain" description="Autophagy protein ATG17-like" evidence="21">
    <location>
        <begin position="123"/>
        <end position="465"/>
    </location>
</feature>
<dbReference type="InterPro" id="IPR045326">
    <property type="entry name" value="ATG17-like_dom"/>
</dbReference>
<feature type="domain" description="Autophagy-related protein 11 C-terminal" evidence="22">
    <location>
        <begin position="1630"/>
        <end position="1757"/>
    </location>
</feature>
<keyword evidence="14" id="KW-0539">Nucleus</keyword>
<keyword evidence="13" id="KW-0458">Lysosome</keyword>
<organism evidence="23 24">
    <name type="scientific">Branchiostoma floridae</name>
    <name type="common">Florida lancelet</name>
    <name type="synonym">Amphioxus</name>
    <dbReference type="NCBI Taxonomy" id="7739"/>
    <lineage>
        <taxon>Eukaryota</taxon>
        <taxon>Metazoa</taxon>
        <taxon>Chordata</taxon>
        <taxon>Cephalochordata</taxon>
        <taxon>Leptocardii</taxon>
        <taxon>Amphioxiformes</taxon>
        <taxon>Branchiostomatidae</taxon>
        <taxon>Branchiostoma</taxon>
    </lineage>
</organism>
<feature type="coiled-coil region" evidence="19">
    <location>
        <begin position="861"/>
        <end position="902"/>
    </location>
</feature>
<comment type="subcellular location">
    <subcellularLocation>
        <location evidence="4">Cytoplasm</location>
        <location evidence="4">Cytosol</location>
    </subcellularLocation>
    <subcellularLocation>
        <location evidence="3">Lysosome</location>
    </subcellularLocation>
    <subcellularLocation>
        <location evidence="1">Nucleus</location>
    </subcellularLocation>
    <subcellularLocation>
        <location evidence="2">Preautophagosomal structure</location>
    </subcellularLocation>
</comment>
<evidence type="ECO:0000259" key="22">
    <source>
        <dbReference type="Pfam" id="PF10377"/>
    </source>
</evidence>
<dbReference type="PANTHER" id="PTHR13222">
    <property type="entry name" value="RB1-INDUCIBLE COILED-COIL"/>
    <property type="match status" value="1"/>
</dbReference>
<reference evidence="24" key="1">
    <citation type="journal article" date="2016" name="Genome Biol. Evol.">
        <title>Conserved non-coding elements in the most distant genera of cephalochordates: the Goldilocks principle.</title>
        <authorList>
            <person name="Yue J.X."/>
            <person name="Kozmikova I."/>
            <person name="Ono H."/>
            <person name="Nossa C.W."/>
            <person name="Kozmik Z."/>
            <person name="Putnam N.H."/>
            <person name="Yu J.K."/>
            <person name="Holland L.Z."/>
        </authorList>
    </citation>
    <scope>NUCLEOTIDE SEQUENCE</scope>
</reference>
<feature type="compositionally biased region" description="Polar residues" evidence="20">
    <location>
        <begin position="744"/>
        <end position="755"/>
    </location>
</feature>
<accession>A0A9J7MGN0</accession>
<gene>
    <name evidence="24" type="primary">LOC118409822</name>
</gene>
<evidence type="ECO:0000256" key="10">
    <source>
        <dbReference type="ARBA" id="ARBA00023015"/>
    </source>
</evidence>
<evidence type="ECO:0000313" key="23">
    <source>
        <dbReference type="Proteomes" id="UP000001554"/>
    </source>
</evidence>
<keyword evidence="23" id="KW-1185">Reference proteome</keyword>
<protein>
    <recommendedName>
        <fullName evidence="17">RB1-inducible coiled-coil protein 1</fullName>
    </recommendedName>
    <alternativeName>
        <fullName evidence="18">FAK family kinase-interacting protein of 200 kDa</fullName>
    </alternativeName>
</protein>
<dbReference type="GO" id="GO:0019901">
    <property type="term" value="F:protein kinase binding"/>
    <property type="evidence" value="ECO:0000318"/>
    <property type="project" value="GO_Central"/>
</dbReference>
<evidence type="ECO:0000256" key="16">
    <source>
        <dbReference type="ARBA" id="ARBA00053494"/>
    </source>
</evidence>
<evidence type="ECO:0000256" key="1">
    <source>
        <dbReference type="ARBA" id="ARBA00004123"/>
    </source>
</evidence>
<dbReference type="GO" id="GO:0034045">
    <property type="term" value="C:phagophore assembly site membrane"/>
    <property type="evidence" value="ECO:0000318"/>
    <property type="project" value="GO_Central"/>
</dbReference>
<feature type="region of interest" description="Disordered" evidence="20">
    <location>
        <begin position="739"/>
        <end position="759"/>
    </location>
</feature>
<dbReference type="GO" id="GO:0015031">
    <property type="term" value="P:protein transport"/>
    <property type="evidence" value="ECO:0007669"/>
    <property type="project" value="UniProtKB-KW"/>
</dbReference>
<dbReference type="GO" id="GO:0000422">
    <property type="term" value="P:autophagy of mitochondrion"/>
    <property type="evidence" value="ECO:0000318"/>
    <property type="project" value="GO_Central"/>
</dbReference>
<keyword evidence="15" id="KW-0131">Cell cycle</keyword>
<evidence type="ECO:0000256" key="5">
    <source>
        <dbReference type="ARBA" id="ARBA00022448"/>
    </source>
</evidence>
<dbReference type="GO" id="GO:0005829">
    <property type="term" value="C:cytosol"/>
    <property type="evidence" value="ECO:0007669"/>
    <property type="project" value="UniProtKB-SubCell"/>
</dbReference>
<feature type="coiled-coil region" evidence="19">
    <location>
        <begin position="933"/>
        <end position="997"/>
    </location>
</feature>
<dbReference type="GO" id="GO:1990316">
    <property type="term" value="C:Atg1/ULK1 kinase complex"/>
    <property type="evidence" value="ECO:0000318"/>
    <property type="project" value="GO_Central"/>
</dbReference>
<feature type="region of interest" description="Disordered" evidence="20">
    <location>
        <begin position="1199"/>
        <end position="1218"/>
    </location>
</feature>
<keyword evidence="5" id="KW-0813">Transport</keyword>
<dbReference type="GO" id="GO:0061723">
    <property type="term" value="P:glycophagy"/>
    <property type="evidence" value="ECO:0000318"/>
    <property type="project" value="GO_Central"/>
</dbReference>
<dbReference type="GeneID" id="118409822"/>
<keyword evidence="6" id="KW-0963">Cytoplasm</keyword>
<evidence type="ECO:0000256" key="7">
    <source>
        <dbReference type="ARBA" id="ARBA00022553"/>
    </source>
</evidence>
<feature type="compositionally biased region" description="Basic and acidic residues" evidence="20">
    <location>
        <begin position="1178"/>
        <end position="1187"/>
    </location>
</feature>
<evidence type="ECO:0000256" key="15">
    <source>
        <dbReference type="ARBA" id="ARBA00023306"/>
    </source>
</evidence>
<dbReference type="Gene3D" id="3.10.20.90">
    <property type="entry name" value="Phosphatidylinositol 3-kinase Catalytic Subunit, Chain A, domain 1"/>
    <property type="match status" value="1"/>
</dbReference>
<sequence length="1764" mass="200427">MLYVFLVDTGTMLTFDMSLALQPVNVLQQEVARSLSVPADKQVMLISGGDMLESKSRVCSYSAGTDTNPIFLFSKVTIESAVPPSPSVDLGSDSDPRLQVEGCLNMPATYETVVARAQLALQFHDLAKDTVRSCEQLVHEQHLQQQGWAAVIANLEDCSSQFKIRVDSFEGLYSQYLVTRPKFMDIIQTFPNTIKLLEKIPLLPCLQGAPMQGIQSSGGVVTSRVFQPQTLLQWINAKDPSHTLEQLMEQCVRCMEQLDETVLQGLMAECNNILSSLNNPQMKEIKGLEDRLYGLEQLMAGTRKIVQEQGDMAQAFVQNQSRCSNLGDPSILPDLCASHRKQLLVMLNNHKQLRDIRRRCVIAKDELSANLHTRLRWIMYIEKAICELDSKLTIYYENIKRLKKRLEIVEQVSEAPTVYCQAVAETCRRRQFSEQFLQWAGNLSQDFTQLREEEVNRRKEFKNIFRKHFLKMMFPGMEDYPPGFATKPPDSFDKDLPFITQDDIQILQDTVPELSDSLRVPSPEELQQMSQHSSRFMHFSLTSHEPPLRDQKSQDSQATLVGPSRSSSETSACPQTTPTSEYSRSQSQDTISSKSSRNEELASVPEKEEGTQPPVAHTETPQVAEASHAPRPVPHRSAPPTNVTVRRMQQQQESGSYSPDSIDSHSVDLEYGSPTKRPVSDSFVSVNESPDEFMSATDVWQFQEGGYKSPPSSVGTPHESVESSVVETLGNTLVVKTEGAKVKSPSQSHTHLQRSLQERKSTIDMLERQLVSAQRDLAKSEDKCKKLHELHNKIQLQLKLGLVDLRQQVQDNRKDMSSHVALVTKQVFEVVSGLEKTMASEQEVAVQDAVGRVNEEKQALALDLEAKIQSEVSKCTKLNEEVQSLQEQLKERKVDEQNMTREWDIRVDNMKTEFEASQKALQERLEEEHKVKMNDMNETLAQKEQFVLELQREKEVMMEDIAERFNSEKGEVVMTLRKEYEEAKKQAVTELQEKLKVDHGKALAALKDEHDTHLKSACETIQHAMEQEKRGLEKQIKDLAEEVESLKAERDEEIERVRESMSEDKKTEVDMLISQLEIHKEKCEEALQECVAKEEEIAKMKEIFKIEKETAIKAAVDMEKEKAQSEIQKLKDKQDEELRDRENLVQTMKKSFEMEKKEVEQEVNMEKSRSLETVEGLKTQHEKELKEKQHTIEKLEKHFQEQKEELQKSVSEDQQKFEGEMEKLRTELERQLQQKDQELKLLRDIVEQEKSELMEKTISQEKHKHDSIVAEMQDNFDKQSKEKEDELTALQSRLQEAEGAKQTLEAEVAAVKEQQENAIAEIKASSTQQISSQESEITHLKQQLGELKKDKDDETNLAAGLKADLQRQLEVKETMISKMQAQQDSLIAEALEAEGQKLGAELDRLREEKLEESRIFEMQLEKLKESFELQKAAAVKEALVGVRQESIAGLSGAGSSEGAVTMAIGEERKKHEQELDSLKKSLENKMSSLKASLQAERQVAFNEAVSKVVAEKDSEIEALRQNHHKLMEAWGTDKEALEMAQSAIAAAVDERERALRLAQWREEELRALQADLDDANKKLEERSVVSERTPSIEQAMEAGDVEGATGMSVSTMSAITTISDSPGSDVQEDRIRTLEMTLRKKEEECMTLSQRLMQRSMSALGGPTEKVAIKDFQIGDIVLICLDERHDNYVVFTVGLVLYFLHSDSLPALDLKSAKAPGAPRKPWVLGQITDKEYCQAKKPQNRFKVPVGTKFYRVKAIPWGRKL</sequence>
<evidence type="ECO:0000259" key="21">
    <source>
        <dbReference type="Pfam" id="PF04108"/>
    </source>
</evidence>
<keyword evidence="8" id="KW-0653">Protein transport</keyword>
<reference evidence="24" key="3">
    <citation type="submission" date="2025-08" db="UniProtKB">
        <authorList>
            <consortium name="RefSeq"/>
        </authorList>
    </citation>
    <scope>IDENTIFICATION</scope>
</reference>
<dbReference type="Pfam" id="PF04108">
    <property type="entry name" value="ATG17_like"/>
    <property type="match status" value="1"/>
</dbReference>
<dbReference type="OMA" id="LMHTQNC"/>
<name>A0A9J7MGN0_BRAFL</name>
<evidence type="ECO:0000313" key="24">
    <source>
        <dbReference type="RefSeq" id="XP_035667054.1"/>
    </source>
</evidence>
<dbReference type="KEGG" id="bfo:118409822"/>
<dbReference type="GO" id="GO:0000045">
    <property type="term" value="P:autophagosome assembly"/>
    <property type="evidence" value="ECO:0000318"/>
    <property type="project" value="GO_Central"/>
</dbReference>
<evidence type="ECO:0000256" key="14">
    <source>
        <dbReference type="ARBA" id="ARBA00023242"/>
    </source>
</evidence>
<dbReference type="GO" id="GO:0034517">
    <property type="term" value="P:ribophagy"/>
    <property type="evidence" value="ECO:0000318"/>
    <property type="project" value="GO_Central"/>
</dbReference>
<feature type="compositionally biased region" description="Basic and acidic residues" evidence="20">
    <location>
        <begin position="1158"/>
        <end position="1172"/>
    </location>
</feature>
<keyword evidence="7" id="KW-0597">Phosphoprotein</keyword>
<keyword evidence="12" id="KW-0804">Transcription</keyword>
<feature type="compositionally biased region" description="Basic and acidic residues" evidence="20">
    <location>
        <begin position="596"/>
        <end position="610"/>
    </location>
</feature>
<dbReference type="FunFam" id="3.10.20.90:FF:000049">
    <property type="entry name" value="RB1-inducible coiled-coil protein 1 isoform X1"/>
    <property type="match status" value="1"/>
</dbReference>
<dbReference type="GO" id="GO:0031090">
    <property type="term" value="C:organelle membrane"/>
    <property type="evidence" value="ECO:0007669"/>
    <property type="project" value="UniProtKB-ARBA"/>
</dbReference>
<evidence type="ECO:0000256" key="12">
    <source>
        <dbReference type="ARBA" id="ARBA00023163"/>
    </source>
</evidence>
<feature type="coiled-coil region" evidence="19">
    <location>
        <begin position="1468"/>
        <end position="1529"/>
    </location>
</feature>
<feature type="compositionally biased region" description="Low complexity" evidence="20">
    <location>
        <begin position="583"/>
        <end position="595"/>
    </location>
</feature>
<evidence type="ECO:0000256" key="19">
    <source>
        <dbReference type="SAM" id="Coils"/>
    </source>
</evidence>
<feature type="coiled-coil region" evidence="19">
    <location>
        <begin position="1558"/>
        <end position="1585"/>
    </location>
</feature>
<dbReference type="InterPro" id="IPR019460">
    <property type="entry name" value="Atg11_C"/>
</dbReference>
<feature type="region of interest" description="Disordered" evidence="20">
    <location>
        <begin position="544"/>
        <end position="684"/>
    </location>
</feature>
<dbReference type="GO" id="GO:0005764">
    <property type="term" value="C:lysosome"/>
    <property type="evidence" value="ECO:0007669"/>
    <property type="project" value="UniProtKB-SubCell"/>
</dbReference>
<evidence type="ECO:0000256" key="4">
    <source>
        <dbReference type="ARBA" id="ARBA00004514"/>
    </source>
</evidence>
<evidence type="ECO:0000256" key="18">
    <source>
        <dbReference type="ARBA" id="ARBA00080154"/>
    </source>
</evidence>
<reference evidence="23" key="2">
    <citation type="journal article" date="2020" name="Nat. Ecol. Evol.">
        <title>Deeply conserved synteny resolves early events in vertebrate evolution.</title>
        <authorList>
            <person name="Simakov O."/>
            <person name="Marletaz F."/>
            <person name="Yue J.X."/>
            <person name="O'Connell B."/>
            <person name="Jenkins J."/>
            <person name="Brandt A."/>
            <person name="Calef R."/>
            <person name="Tung C.H."/>
            <person name="Huang T.K."/>
            <person name="Schmutz J."/>
            <person name="Satoh N."/>
            <person name="Yu J.K."/>
            <person name="Putnam N.H."/>
            <person name="Green R.E."/>
            <person name="Rokhsar D.S."/>
        </authorList>
    </citation>
    <scope>NUCLEOTIDE SEQUENCE [LARGE SCALE GENOMIC DNA]</scope>
    <source>
        <strain evidence="23">S238N-H82</strain>
    </source>
</reference>
<keyword evidence="9" id="KW-0072">Autophagy</keyword>
<dbReference type="OrthoDB" id="447953at2759"/>
<comment type="function">
    <text evidence="16">Involved in autophagy. Regulates early events but also late events of autophagosome formation through direct interaction with Atg16L1. Required for the formation of the autophagosome-like double-membrane structure that surrounds the Salmonella-containing vacuole (SCV) during S.typhimurium infection and subsequent xenophagy. Involved in repair of DNA damage caused by ionizing radiation, which subsequently improves cell survival by decreasing apoptosis. Inhibits PTK2/FAK1 and PTK2B/PYK2 kinase activity, affecting their downstream signaling pathways. Plays a role as a modulator of TGF-beta-signaling by restricting substrate specificity of RNF111. Functions as a DNA-binding transcription factor. Is a potent regulator of the RB1 pathway through induction of RB1 expression. Plays a crucial role in muscular differentiation. Plays an indispensable role in fetal hematopoiesis and in the regulation of neuronal homeostasis.</text>
</comment>
<dbReference type="GO" id="GO:0061709">
    <property type="term" value="P:reticulophagy"/>
    <property type="evidence" value="ECO:0000318"/>
    <property type="project" value="GO_Central"/>
</dbReference>
<dbReference type="GO" id="GO:0034727">
    <property type="term" value="P:piecemeal microautophagy of the nucleus"/>
    <property type="evidence" value="ECO:0000318"/>
    <property type="project" value="GO_Central"/>
</dbReference>
<dbReference type="RefSeq" id="XP_035667054.1">
    <property type="nucleotide sequence ID" value="XM_035811161.1"/>
</dbReference>
<evidence type="ECO:0000256" key="8">
    <source>
        <dbReference type="ARBA" id="ARBA00022927"/>
    </source>
</evidence>
<dbReference type="InterPro" id="IPR040040">
    <property type="entry name" value="ATG11"/>
</dbReference>
<dbReference type="GO" id="GO:0005634">
    <property type="term" value="C:nucleus"/>
    <property type="evidence" value="ECO:0007669"/>
    <property type="project" value="UniProtKB-SubCell"/>
</dbReference>
<evidence type="ECO:0000256" key="9">
    <source>
        <dbReference type="ARBA" id="ARBA00023006"/>
    </source>
</evidence>
<proteinExistence type="predicted"/>
<keyword evidence="10" id="KW-0805">Transcription regulation</keyword>
<dbReference type="PANTHER" id="PTHR13222:SF1">
    <property type="entry name" value="RB1-INDUCIBLE COILED-COIL PROTEIN 1"/>
    <property type="match status" value="1"/>
</dbReference>
<feature type="coiled-coil region" evidence="19">
    <location>
        <begin position="1280"/>
        <end position="1426"/>
    </location>
</feature>
<evidence type="ECO:0000256" key="13">
    <source>
        <dbReference type="ARBA" id="ARBA00023228"/>
    </source>
</evidence>
<dbReference type="Proteomes" id="UP000001554">
    <property type="component" value="Chromosome 2"/>
</dbReference>
<feature type="region of interest" description="Disordered" evidence="20">
    <location>
        <begin position="1158"/>
        <end position="1187"/>
    </location>
</feature>
<feature type="compositionally biased region" description="Polar residues" evidence="20">
    <location>
        <begin position="639"/>
        <end position="661"/>
    </location>
</feature>
<evidence type="ECO:0000256" key="11">
    <source>
        <dbReference type="ARBA" id="ARBA00023054"/>
    </source>
</evidence>
<evidence type="ECO:0000256" key="2">
    <source>
        <dbReference type="ARBA" id="ARBA00004329"/>
    </source>
</evidence>
<dbReference type="GO" id="GO:0000425">
    <property type="term" value="P:pexophagy"/>
    <property type="evidence" value="ECO:0000318"/>
    <property type="project" value="GO_Central"/>
</dbReference>